<evidence type="ECO:0000313" key="1">
    <source>
        <dbReference type="EMBL" id="CAE0565592.1"/>
    </source>
</evidence>
<gene>
    <name evidence="1" type="ORF">EHUX00137_LOCUS27308</name>
</gene>
<dbReference type="AlphaFoldDB" id="A0A7S3SW47"/>
<sequence length="427" mass="45702">MLRNFVVHSANLLRGDAVGTTPRRILEMWTTVPEQSDLLQQLHLCLGSSKVTVSAQASLTGTERTARVRPKTAGATRSPCVAAHVETRPSAVRPASARLATASVGASSQAAGAPRCEGEYVVAPSAALTYLDTSTRALSSRARHLKLAPSGRATIGTQAGDAEEITLFDCVLKAAPEPTAPTHLARGHGEVTEIRGETSLNRGDGEAAATENGETFIVHDDADTTDNATDETFIVHATQAPSSLAGDAVLTQSEGVLSEHEDEPRIPYFADTPLECKVRAKQQRREEGEVAPLVVLPRKWVAGSPRPSARKHRTAVSSPAFITSATPYLSSKETSADGALQTTSDLRRLAEAAAVTKALQIHERLPFPSAAIGAGEYFDRDLQDYSGFAAAGFEIPPELPPSMHQGSYFNHFMVRFRTEEPKQNVFM</sequence>
<dbReference type="EMBL" id="HBIR01035031">
    <property type="protein sequence ID" value="CAE0565592.1"/>
    <property type="molecule type" value="Transcribed_RNA"/>
</dbReference>
<protein>
    <submittedName>
        <fullName evidence="1">Uncharacterized protein</fullName>
    </submittedName>
</protein>
<proteinExistence type="predicted"/>
<organism evidence="1">
    <name type="scientific">Emiliania huxleyi</name>
    <name type="common">Coccolithophore</name>
    <name type="synonym">Pontosphaera huxleyi</name>
    <dbReference type="NCBI Taxonomy" id="2903"/>
    <lineage>
        <taxon>Eukaryota</taxon>
        <taxon>Haptista</taxon>
        <taxon>Haptophyta</taxon>
        <taxon>Prymnesiophyceae</taxon>
        <taxon>Isochrysidales</taxon>
        <taxon>Noelaerhabdaceae</taxon>
        <taxon>Emiliania</taxon>
    </lineage>
</organism>
<name>A0A7S3SW47_EMIHU</name>
<reference evidence="1" key="1">
    <citation type="submission" date="2021-01" db="EMBL/GenBank/DDBJ databases">
        <authorList>
            <person name="Corre E."/>
            <person name="Pelletier E."/>
            <person name="Niang G."/>
            <person name="Scheremetjew M."/>
            <person name="Finn R."/>
            <person name="Kale V."/>
            <person name="Holt S."/>
            <person name="Cochrane G."/>
            <person name="Meng A."/>
            <person name="Brown T."/>
            <person name="Cohen L."/>
        </authorList>
    </citation>
    <scope>NUCLEOTIDE SEQUENCE</scope>
    <source>
        <strain evidence="1">379</strain>
    </source>
</reference>
<accession>A0A7S3SW47</accession>